<reference evidence="6" key="1">
    <citation type="journal article" date="2020" name="Stud. Mycol.">
        <title>101 Dothideomycetes genomes: a test case for predicting lifestyles and emergence of pathogens.</title>
        <authorList>
            <person name="Haridas S."/>
            <person name="Albert R."/>
            <person name="Binder M."/>
            <person name="Bloem J."/>
            <person name="Labutti K."/>
            <person name="Salamov A."/>
            <person name="Andreopoulos B."/>
            <person name="Baker S."/>
            <person name="Barry K."/>
            <person name="Bills G."/>
            <person name="Bluhm B."/>
            <person name="Cannon C."/>
            <person name="Castanera R."/>
            <person name="Culley D."/>
            <person name="Daum C."/>
            <person name="Ezra D."/>
            <person name="Gonzalez J."/>
            <person name="Henrissat B."/>
            <person name="Kuo A."/>
            <person name="Liang C."/>
            <person name="Lipzen A."/>
            <person name="Lutzoni F."/>
            <person name="Magnuson J."/>
            <person name="Mondo S."/>
            <person name="Nolan M."/>
            <person name="Ohm R."/>
            <person name="Pangilinan J."/>
            <person name="Park H.-J."/>
            <person name="Ramirez L."/>
            <person name="Alfaro M."/>
            <person name="Sun H."/>
            <person name="Tritt A."/>
            <person name="Yoshinaga Y."/>
            <person name="Zwiers L.-H."/>
            <person name="Turgeon B."/>
            <person name="Goodwin S."/>
            <person name="Spatafora J."/>
            <person name="Crous P."/>
            <person name="Grigoriev I."/>
        </authorList>
    </citation>
    <scope>NUCLEOTIDE SEQUENCE</scope>
    <source>
        <strain evidence="6">CBS 125425</strain>
    </source>
</reference>
<dbReference type="Pfam" id="PF01753">
    <property type="entry name" value="zf-MYND"/>
    <property type="match status" value="1"/>
</dbReference>
<evidence type="ECO:0000256" key="4">
    <source>
        <dbReference type="PROSITE-ProRule" id="PRU00134"/>
    </source>
</evidence>
<evidence type="ECO:0000256" key="1">
    <source>
        <dbReference type="ARBA" id="ARBA00022723"/>
    </source>
</evidence>
<dbReference type="Proteomes" id="UP000799444">
    <property type="component" value="Unassembled WGS sequence"/>
</dbReference>
<evidence type="ECO:0000259" key="5">
    <source>
        <dbReference type="PROSITE" id="PS50865"/>
    </source>
</evidence>
<dbReference type="PROSITE" id="PS50865">
    <property type="entry name" value="ZF_MYND_2"/>
    <property type="match status" value="1"/>
</dbReference>
<dbReference type="SUPFAM" id="SSF144232">
    <property type="entry name" value="HIT/MYND zinc finger-like"/>
    <property type="match status" value="1"/>
</dbReference>
<comment type="caution">
    <text evidence="6">The sequence shown here is derived from an EMBL/GenBank/DDBJ whole genome shotgun (WGS) entry which is preliminary data.</text>
</comment>
<keyword evidence="3" id="KW-0862">Zinc</keyword>
<organism evidence="6 7">
    <name type="scientific">Polyplosphaeria fusca</name>
    <dbReference type="NCBI Taxonomy" id="682080"/>
    <lineage>
        <taxon>Eukaryota</taxon>
        <taxon>Fungi</taxon>
        <taxon>Dikarya</taxon>
        <taxon>Ascomycota</taxon>
        <taxon>Pezizomycotina</taxon>
        <taxon>Dothideomycetes</taxon>
        <taxon>Pleosporomycetidae</taxon>
        <taxon>Pleosporales</taxon>
        <taxon>Tetraplosphaeriaceae</taxon>
        <taxon>Polyplosphaeria</taxon>
    </lineage>
</organism>
<evidence type="ECO:0000256" key="2">
    <source>
        <dbReference type="ARBA" id="ARBA00022771"/>
    </source>
</evidence>
<dbReference type="Gene3D" id="6.10.140.2220">
    <property type="match status" value="1"/>
</dbReference>
<dbReference type="EMBL" id="ML996098">
    <property type="protein sequence ID" value="KAF2740883.1"/>
    <property type="molecule type" value="Genomic_DNA"/>
</dbReference>
<evidence type="ECO:0000313" key="6">
    <source>
        <dbReference type="EMBL" id="KAF2740883.1"/>
    </source>
</evidence>
<accession>A0A9P4R7X6</accession>
<protein>
    <recommendedName>
        <fullName evidence="5">MYND-type domain-containing protein</fullName>
    </recommendedName>
</protein>
<dbReference type="PROSITE" id="PS01360">
    <property type="entry name" value="ZF_MYND_1"/>
    <property type="match status" value="1"/>
</dbReference>
<dbReference type="OrthoDB" id="432970at2759"/>
<keyword evidence="7" id="KW-1185">Reference proteome</keyword>
<evidence type="ECO:0000313" key="7">
    <source>
        <dbReference type="Proteomes" id="UP000799444"/>
    </source>
</evidence>
<sequence length="276" mass="30473">MSDPSPCSRCNRYPDHNECAFQHCGRCRARHYCSRECQRVDWKEHKGECRSIANGLPAPTGAFGEAKADSIYFLKTTFPHIKDISVSGPYHPLELVIPQMAARLQYEGSKPGLDMLKDRLESTDTTNMMHLEAPLPNGHVMEMQIQRYKNPEVAAFLRDGGPGKAKPTYSVLCSTPDPEFDNLDDVDESDEGNLPLLAASMHGTFLSNEAAIESARVLLTAWEREFPGSRVYTLPGDDGMLGGSVVGKNGLPIKILKVHYDDGSTVHHNVKNVFGA</sequence>
<keyword evidence="1" id="KW-0479">Metal-binding</keyword>
<keyword evidence="2 4" id="KW-0863">Zinc-finger</keyword>
<dbReference type="AlphaFoldDB" id="A0A9P4R7X6"/>
<gene>
    <name evidence="6" type="ORF">EJ04DRAFT_507348</name>
</gene>
<dbReference type="GO" id="GO:0008270">
    <property type="term" value="F:zinc ion binding"/>
    <property type="evidence" value="ECO:0007669"/>
    <property type="project" value="UniProtKB-KW"/>
</dbReference>
<evidence type="ECO:0000256" key="3">
    <source>
        <dbReference type="ARBA" id="ARBA00022833"/>
    </source>
</evidence>
<feature type="domain" description="MYND-type" evidence="5">
    <location>
        <begin position="7"/>
        <end position="49"/>
    </location>
</feature>
<proteinExistence type="predicted"/>
<name>A0A9P4R7X6_9PLEO</name>
<dbReference type="InterPro" id="IPR002893">
    <property type="entry name" value="Znf_MYND"/>
</dbReference>